<name>A0A2S5KUA2_9PROT</name>
<dbReference type="GO" id="GO:0052621">
    <property type="term" value="F:diguanylate cyclase activity"/>
    <property type="evidence" value="ECO:0007669"/>
    <property type="project" value="UniProtKB-EC"/>
</dbReference>
<evidence type="ECO:0000259" key="3">
    <source>
        <dbReference type="PROSITE" id="PS50887"/>
    </source>
</evidence>
<dbReference type="FunFam" id="3.30.70.270:FF:000001">
    <property type="entry name" value="Diguanylate cyclase domain protein"/>
    <property type="match status" value="1"/>
</dbReference>
<dbReference type="AlphaFoldDB" id="A0A2S5KUA2"/>
<proteinExistence type="predicted"/>
<dbReference type="InterPro" id="IPR050469">
    <property type="entry name" value="Diguanylate_Cyclase"/>
</dbReference>
<dbReference type="Proteomes" id="UP000238196">
    <property type="component" value="Unassembled WGS sequence"/>
</dbReference>
<dbReference type="InterPro" id="IPR029787">
    <property type="entry name" value="Nucleotide_cyclase"/>
</dbReference>
<dbReference type="GO" id="GO:1902201">
    <property type="term" value="P:negative regulation of bacterial-type flagellum-dependent cell motility"/>
    <property type="evidence" value="ECO:0007669"/>
    <property type="project" value="TreeGrafter"/>
</dbReference>
<evidence type="ECO:0000313" key="5">
    <source>
        <dbReference type="Proteomes" id="UP000238196"/>
    </source>
</evidence>
<accession>A0A2S5KUA2</accession>
<dbReference type="PANTHER" id="PTHR45138">
    <property type="entry name" value="REGULATORY COMPONENTS OF SENSORY TRANSDUCTION SYSTEM"/>
    <property type="match status" value="1"/>
</dbReference>
<dbReference type="NCBIfam" id="NF038266">
    <property type="entry name" value="diguan_SiaD"/>
    <property type="match status" value="1"/>
</dbReference>
<organism evidence="4 5">
    <name type="scientific">Proteobacteria bacterium 228</name>
    <dbReference type="NCBI Taxonomy" id="2083153"/>
    <lineage>
        <taxon>Bacteria</taxon>
        <taxon>Pseudomonadati</taxon>
        <taxon>Pseudomonadota</taxon>
    </lineage>
</organism>
<comment type="catalytic activity">
    <reaction evidence="2">
        <text>2 GTP = 3',3'-c-di-GMP + 2 diphosphate</text>
        <dbReference type="Rhea" id="RHEA:24898"/>
        <dbReference type="ChEBI" id="CHEBI:33019"/>
        <dbReference type="ChEBI" id="CHEBI:37565"/>
        <dbReference type="ChEBI" id="CHEBI:58805"/>
        <dbReference type="EC" id="2.7.7.65"/>
    </reaction>
</comment>
<dbReference type="OrthoDB" id="5289318at2"/>
<dbReference type="SMART" id="SM00267">
    <property type="entry name" value="GGDEF"/>
    <property type="match status" value="1"/>
</dbReference>
<dbReference type="NCBIfam" id="TIGR00254">
    <property type="entry name" value="GGDEF"/>
    <property type="match status" value="1"/>
</dbReference>
<dbReference type="CDD" id="cd01949">
    <property type="entry name" value="GGDEF"/>
    <property type="match status" value="1"/>
</dbReference>
<dbReference type="Gene3D" id="3.30.70.270">
    <property type="match status" value="1"/>
</dbReference>
<dbReference type="PROSITE" id="PS50887">
    <property type="entry name" value="GGDEF"/>
    <property type="match status" value="1"/>
</dbReference>
<dbReference type="InterPro" id="IPR000160">
    <property type="entry name" value="GGDEF_dom"/>
</dbReference>
<dbReference type="SUPFAM" id="SSF55073">
    <property type="entry name" value="Nucleotide cyclase"/>
    <property type="match status" value="1"/>
</dbReference>
<dbReference type="EMBL" id="PRLP01000017">
    <property type="protein sequence ID" value="PPC78293.1"/>
    <property type="molecule type" value="Genomic_DNA"/>
</dbReference>
<evidence type="ECO:0000313" key="4">
    <source>
        <dbReference type="EMBL" id="PPC78293.1"/>
    </source>
</evidence>
<dbReference type="EC" id="2.7.7.65" evidence="1"/>
<protein>
    <recommendedName>
        <fullName evidence="1">diguanylate cyclase</fullName>
        <ecNumber evidence="1">2.7.7.65</ecNumber>
    </recommendedName>
</protein>
<evidence type="ECO:0000256" key="1">
    <source>
        <dbReference type="ARBA" id="ARBA00012528"/>
    </source>
</evidence>
<gene>
    <name evidence="4" type="ORF">C4K68_06585</name>
</gene>
<evidence type="ECO:0000256" key="2">
    <source>
        <dbReference type="ARBA" id="ARBA00034247"/>
    </source>
</evidence>
<dbReference type="PANTHER" id="PTHR45138:SF9">
    <property type="entry name" value="DIGUANYLATE CYCLASE DGCM-RELATED"/>
    <property type="match status" value="1"/>
</dbReference>
<feature type="domain" description="GGDEF" evidence="3">
    <location>
        <begin position="131"/>
        <end position="261"/>
    </location>
</feature>
<dbReference type="Pfam" id="PF00990">
    <property type="entry name" value="GGDEF"/>
    <property type="match status" value="1"/>
</dbReference>
<dbReference type="InterPro" id="IPR043128">
    <property type="entry name" value="Rev_trsase/Diguanyl_cyclase"/>
</dbReference>
<dbReference type="GO" id="GO:0005886">
    <property type="term" value="C:plasma membrane"/>
    <property type="evidence" value="ECO:0007669"/>
    <property type="project" value="TreeGrafter"/>
</dbReference>
<dbReference type="GO" id="GO:0043709">
    <property type="term" value="P:cell adhesion involved in single-species biofilm formation"/>
    <property type="evidence" value="ECO:0007669"/>
    <property type="project" value="TreeGrafter"/>
</dbReference>
<reference evidence="4 5" key="1">
    <citation type="submission" date="2018-02" db="EMBL/GenBank/DDBJ databases">
        <title>novel marine gammaproteobacteria from coastal saline agro ecosystem.</title>
        <authorList>
            <person name="Krishnan R."/>
            <person name="Ramesh Kumar N."/>
        </authorList>
    </citation>
    <scope>NUCLEOTIDE SEQUENCE [LARGE SCALE GENOMIC DNA]</scope>
    <source>
        <strain evidence="4 5">228</strain>
    </source>
</reference>
<sequence>MKVDPGALEKRIQMLLDDKQYQGHPLREALAQLWRLNEEQWARVERITQLSDSYQAMMMRREHSLSARFDKQLRQLEKITRISDRYQRMLRDMNLALEEASFLDPLTDLPNRRMLMRRLEDEVENSNKSQHGFAVAMLDVDYFKQVNDSYGHQVGDEVLMRLGQMMQQQVDELGICGRWGGEEFLLLVANQDDTRCLQLFDQLQRHISGASIDIAGISLSVTVSLGVSFFRPGEPLDAVLNRADNALYEAKQTGRNRMLRA</sequence>
<comment type="caution">
    <text evidence="4">The sequence shown here is derived from an EMBL/GenBank/DDBJ whole genome shotgun (WGS) entry which is preliminary data.</text>
</comment>